<proteinExistence type="predicted"/>
<protein>
    <submittedName>
        <fullName evidence="1">Glutaconate CoA-transferase subunit A</fullName>
        <ecNumber evidence="1">2.8.3.12</ecNumber>
    </submittedName>
</protein>
<dbReference type="RefSeq" id="WP_184432122.1">
    <property type="nucleotide sequence ID" value="NZ_JACIGI010000005.1"/>
</dbReference>
<evidence type="ECO:0000313" key="2">
    <source>
        <dbReference type="Proteomes" id="UP000555728"/>
    </source>
</evidence>
<dbReference type="EMBL" id="JACIGI010000005">
    <property type="protein sequence ID" value="MBB4285176.1"/>
    <property type="molecule type" value="Genomic_DNA"/>
</dbReference>
<comment type="caution">
    <text evidence="1">The sequence shown here is derived from an EMBL/GenBank/DDBJ whole genome shotgun (WGS) entry which is preliminary data.</text>
</comment>
<dbReference type="Gene3D" id="3.40.1080.10">
    <property type="entry name" value="Glutaconate Coenzyme A-transferase"/>
    <property type="match status" value="1"/>
</dbReference>
<dbReference type="AlphaFoldDB" id="A0A7W6RY11"/>
<dbReference type="SUPFAM" id="SSF100950">
    <property type="entry name" value="NagB/RpiA/CoA transferase-like"/>
    <property type="match status" value="1"/>
</dbReference>
<accession>A0A7W6RY11</accession>
<gene>
    <name evidence="1" type="ORF">GGD88_000893</name>
</gene>
<reference evidence="1 2" key="1">
    <citation type="submission" date="2020-08" db="EMBL/GenBank/DDBJ databases">
        <title>Genome sequencing of Purple Non-Sulfur Bacteria from various extreme environments.</title>
        <authorList>
            <person name="Mayer M."/>
        </authorList>
    </citation>
    <scope>NUCLEOTIDE SEQUENCE [LARGE SCALE GENOMIC DNA]</scope>
    <source>
        <strain evidence="1 2">JA135</strain>
    </source>
</reference>
<dbReference type="InterPro" id="IPR037171">
    <property type="entry name" value="NagB/RpiA_transferase-like"/>
</dbReference>
<dbReference type="Proteomes" id="UP000555728">
    <property type="component" value="Unassembled WGS sequence"/>
</dbReference>
<dbReference type="EC" id="2.8.3.12" evidence="1"/>
<dbReference type="Pfam" id="PF01144">
    <property type="entry name" value="CoA_trans"/>
    <property type="match status" value="1"/>
</dbReference>
<keyword evidence="2" id="KW-1185">Reference proteome</keyword>
<organism evidence="1 2">
    <name type="scientific">Roseospira goensis</name>
    <dbReference type="NCBI Taxonomy" id="391922"/>
    <lineage>
        <taxon>Bacteria</taxon>
        <taxon>Pseudomonadati</taxon>
        <taxon>Pseudomonadota</taxon>
        <taxon>Alphaproteobacteria</taxon>
        <taxon>Rhodospirillales</taxon>
        <taxon>Rhodospirillaceae</taxon>
        <taxon>Roseospira</taxon>
    </lineage>
</organism>
<dbReference type="SMART" id="SM00882">
    <property type="entry name" value="CoA_trans"/>
    <property type="match status" value="1"/>
</dbReference>
<evidence type="ECO:0000313" key="1">
    <source>
        <dbReference type="EMBL" id="MBB4285176.1"/>
    </source>
</evidence>
<name>A0A7W6RY11_9PROT</name>
<keyword evidence="1" id="KW-0808">Transferase</keyword>
<sequence length="272" mass="28241">MTVCRDVGDLVARIPDGAKLAVPPDYGGVAVTATLALVEAGRRGLHLVCLPSSGLQADMLIAAGCVDTIETAAVTLGEAGLPPAFGRAAKAGTLRILDATCPALHAGFRAAEAGVPFQAVRGIIGSDLLRHRPDWRIVDNPFPEAPEDRRIVVVPAIRPDVALFHAPRADRDGNVWVGRRRELVTLAHAARATLVTVEEIVDTDLLAEEATAAGVLPALYVTAVARAPGGARPLGLQDLYDPEPAVVADWARAVAVGDLPAGLAAVRGRQAA</sequence>
<dbReference type="InterPro" id="IPR004165">
    <property type="entry name" value="CoA_trans_fam_I"/>
</dbReference>
<dbReference type="GO" id="GO:0018730">
    <property type="term" value="F:glutaconate CoA-transferase activity"/>
    <property type="evidence" value="ECO:0007669"/>
    <property type="project" value="UniProtKB-EC"/>
</dbReference>